<evidence type="ECO:0008006" key="3">
    <source>
        <dbReference type="Google" id="ProtNLM"/>
    </source>
</evidence>
<dbReference type="AlphaFoldDB" id="A0A6C2UQE6"/>
<dbReference type="InterPro" id="IPR045865">
    <property type="entry name" value="ACT-like_dom_sf"/>
</dbReference>
<proteinExistence type="predicted"/>
<organism evidence="1 2">
    <name type="scientific">Pontiella sulfatireligans</name>
    <dbReference type="NCBI Taxonomy" id="2750658"/>
    <lineage>
        <taxon>Bacteria</taxon>
        <taxon>Pseudomonadati</taxon>
        <taxon>Kiritimatiellota</taxon>
        <taxon>Kiritimatiellia</taxon>
        <taxon>Kiritimatiellales</taxon>
        <taxon>Pontiellaceae</taxon>
        <taxon>Pontiella</taxon>
    </lineage>
</organism>
<evidence type="ECO:0000313" key="2">
    <source>
        <dbReference type="Proteomes" id="UP000346198"/>
    </source>
</evidence>
<dbReference type="Proteomes" id="UP000346198">
    <property type="component" value="Unassembled WGS sequence"/>
</dbReference>
<keyword evidence="2" id="KW-1185">Reference proteome</keyword>
<name>A0A6C2UQE6_9BACT</name>
<dbReference type="EMBL" id="CAAHFH010000002">
    <property type="protein sequence ID" value="VGO22163.1"/>
    <property type="molecule type" value="Genomic_DNA"/>
</dbReference>
<sequence length="81" mass="9124">MDKHIIVGVHIVEREVHAVQVQELFTRYGSQIKTRLGIHDDICSSNGLILLEMADTAETCRMITEIKAIAGVDCKTMLFEH</sequence>
<accession>A0A6C2UQE6</accession>
<dbReference type="Gene3D" id="3.30.70.1150">
    <property type="entry name" value="ACT-like. Chain A, domain 2"/>
    <property type="match status" value="1"/>
</dbReference>
<gene>
    <name evidence="1" type="ORF">SCARR_04244</name>
</gene>
<reference evidence="1 2" key="1">
    <citation type="submission" date="2019-04" db="EMBL/GenBank/DDBJ databases">
        <authorList>
            <person name="Van Vliet M D."/>
        </authorList>
    </citation>
    <scope>NUCLEOTIDE SEQUENCE [LARGE SCALE GENOMIC DNA]</scope>
    <source>
        <strain evidence="1 2">F21</strain>
    </source>
</reference>
<dbReference type="SUPFAM" id="SSF55021">
    <property type="entry name" value="ACT-like"/>
    <property type="match status" value="1"/>
</dbReference>
<protein>
    <recommendedName>
        <fullName evidence="3">Transcription factor NikR nickel binding C-terminal domain-containing protein</fullName>
    </recommendedName>
</protein>
<dbReference type="RefSeq" id="WP_136063564.1">
    <property type="nucleotide sequence ID" value="NZ_CAAHFH010000002.1"/>
</dbReference>
<evidence type="ECO:0000313" key="1">
    <source>
        <dbReference type="EMBL" id="VGO22163.1"/>
    </source>
</evidence>
<dbReference type="InterPro" id="IPR027271">
    <property type="entry name" value="Acetolactate_synth/TF_NikR_C"/>
</dbReference>